<evidence type="ECO:0000313" key="2">
    <source>
        <dbReference type="Proteomes" id="UP000828390"/>
    </source>
</evidence>
<dbReference type="AlphaFoldDB" id="A0A9D4RRD4"/>
<proteinExistence type="predicted"/>
<reference evidence="1" key="2">
    <citation type="submission" date="2020-11" db="EMBL/GenBank/DDBJ databases">
        <authorList>
            <person name="McCartney M.A."/>
            <person name="Auch B."/>
            <person name="Kono T."/>
            <person name="Mallez S."/>
            <person name="Becker A."/>
            <person name="Gohl D.M."/>
            <person name="Silverstein K.A.T."/>
            <person name="Koren S."/>
            <person name="Bechman K.B."/>
            <person name="Herman A."/>
            <person name="Abrahante J.E."/>
            <person name="Garbe J."/>
        </authorList>
    </citation>
    <scope>NUCLEOTIDE SEQUENCE</scope>
    <source>
        <strain evidence="1">Duluth1</strain>
        <tissue evidence="1">Whole animal</tissue>
    </source>
</reference>
<evidence type="ECO:0000313" key="1">
    <source>
        <dbReference type="EMBL" id="KAH3876253.1"/>
    </source>
</evidence>
<protein>
    <submittedName>
        <fullName evidence="1">Uncharacterized protein</fullName>
    </submittedName>
</protein>
<dbReference type="EMBL" id="JAIWYP010000001">
    <property type="protein sequence ID" value="KAH3876253.1"/>
    <property type="molecule type" value="Genomic_DNA"/>
</dbReference>
<reference evidence="1" key="1">
    <citation type="journal article" date="2019" name="bioRxiv">
        <title>The Genome of the Zebra Mussel, Dreissena polymorpha: A Resource for Invasive Species Research.</title>
        <authorList>
            <person name="McCartney M.A."/>
            <person name="Auch B."/>
            <person name="Kono T."/>
            <person name="Mallez S."/>
            <person name="Zhang Y."/>
            <person name="Obille A."/>
            <person name="Becker A."/>
            <person name="Abrahante J.E."/>
            <person name="Garbe J."/>
            <person name="Badalamenti J.P."/>
            <person name="Herman A."/>
            <person name="Mangelson H."/>
            <person name="Liachko I."/>
            <person name="Sullivan S."/>
            <person name="Sone E.D."/>
            <person name="Koren S."/>
            <person name="Silverstein K.A.T."/>
            <person name="Beckman K.B."/>
            <person name="Gohl D.M."/>
        </authorList>
    </citation>
    <scope>NUCLEOTIDE SEQUENCE</scope>
    <source>
        <strain evidence="1">Duluth1</strain>
        <tissue evidence="1">Whole animal</tissue>
    </source>
</reference>
<sequence>MSFVSPNARYFSAHSQNAALLLVKGHIPELLPVPQTTEVFLEHFTVPLRGYFSVCYTVICEKPSLGRDFKG</sequence>
<name>A0A9D4RRD4_DREPO</name>
<dbReference type="Proteomes" id="UP000828390">
    <property type="component" value="Unassembled WGS sequence"/>
</dbReference>
<gene>
    <name evidence="1" type="ORF">DPMN_000090</name>
</gene>
<organism evidence="1 2">
    <name type="scientific">Dreissena polymorpha</name>
    <name type="common">Zebra mussel</name>
    <name type="synonym">Mytilus polymorpha</name>
    <dbReference type="NCBI Taxonomy" id="45954"/>
    <lineage>
        <taxon>Eukaryota</taxon>
        <taxon>Metazoa</taxon>
        <taxon>Spiralia</taxon>
        <taxon>Lophotrochozoa</taxon>
        <taxon>Mollusca</taxon>
        <taxon>Bivalvia</taxon>
        <taxon>Autobranchia</taxon>
        <taxon>Heteroconchia</taxon>
        <taxon>Euheterodonta</taxon>
        <taxon>Imparidentia</taxon>
        <taxon>Neoheterodontei</taxon>
        <taxon>Myida</taxon>
        <taxon>Dreissenoidea</taxon>
        <taxon>Dreissenidae</taxon>
        <taxon>Dreissena</taxon>
    </lineage>
</organism>
<comment type="caution">
    <text evidence="1">The sequence shown here is derived from an EMBL/GenBank/DDBJ whole genome shotgun (WGS) entry which is preliminary data.</text>
</comment>
<accession>A0A9D4RRD4</accession>
<keyword evidence="2" id="KW-1185">Reference proteome</keyword>